<accession>A0A833PSW3</accession>
<name>A0A833PSW3_BURL3</name>
<comment type="caution">
    <text evidence="1">The sequence shown here is derived from an EMBL/GenBank/DDBJ whole genome shotgun (WGS) entry which is preliminary data.</text>
</comment>
<dbReference type="AlphaFoldDB" id="A0A833PSW3"/>
<dbReference type="EMBL" id="WNDV01000017">
    <property type="protein sequence ID" value="KAF1035271.1"/>
    <property type="molecule type" value="Genomic_DNA"/>
</dbReference>
<evidence type="ECO:0000313" key="2">
    <source>
        <dbReference type="Proteomes" id="UP000467522"/>
    </source>
</evidence>
<gene>
    <name evidence="1" type="ORF">GAK33_04869</name>
</gene>
<protein>
    <submittedName>
        <fullName evidence="1">Uncharacterized protein</fullName>
    </submittedName>
</protein>
<dbReference type="Proteomes" id="UP000467522">
    <property type="component" value="Unassembled WGS sequence"/>
</dbReference>
<sequence length="33" mass="3544">MTLADFIEANLADLVQNSISKPKSGFAAPLDEH</sequence>
<evidence type="ECO:0000313" key="1">
    <source>
        <dbReference type="EMBL" id="KAF1035271.1"/>
    </source>
</evidence>
<proteinExistence type="predicted"/>
<organism evidence="1 2">
    <name type="scientific">Burkholderia lata (strain ATCC 17760 / DSM 23089 / LMG 22485 / NCIMB 9086 / R18194 / 383)</name>
    <dbReference type="NCBI Taxonomy" id="482957"/>
    <lineage>
        <taxon>Bacteria</taxon>
        <taxon>Pseudomonadati</taxon>
        <taxon>Pseudomonadota</taxon>
        <taxon>Betaproteobacteria</taxon>
        <taxon>Burkholderiales</taxon>
        <taxon>Burkholderiaceae</taxon>
        <taxon>Burkholderia</taxon>
        <taxon>Burkholderia cepacia complex</taxon>
    </lineage>
</organism>
<reference evidence="2" key="1">
    <citation type="journal article" date="2020" name="MBio">
        <title>Horizontal gene transfer to a defensive symbiont with a reduced genome amongst a multipartite beetle microbiome.</title>
        <authorList>
            <person name="Waterworth S.C."/>
            <person name="Florez L.V."/>
            <person name="Rees E.R."/>
            <person name="Hertweck C."/>
            <person name="Kaltenpoth M."/>
            <person name="Kwan J.C."/>
        </authorList>
    </citation>
    <scope>NUCLEOTIDE SEQUENCE [LARGE SCALE GENOMIC DNA]</scope>
</reference>